<feature type="chain" id="PRO_5047165328" description="Secreted protein" evidence="1">
    <location>
        <begin position="21"/>
        <end position="255"/>
    </location>
</feature>
<dbReference type="EMBL" id="BSOZ01000001">
    <property type="protein sequence ID" value="GLS02951.1"/>
    <property type="molecule type" value="Genomic_DNA"/>
</dbReference>
<dbReference type="Proteomes" id="UP001156836">
    <property type="component" value="Unassembled WGS sequence"/>
</dbReference>
<proteinExistence type="predicted"/>
<keyword evidence="1" id="KW-0732">Signal</keyword>
<evidence type="ECO:0000256" key="1">
    <source>
        <dbReference type="SAM" id="SignalP"/>
    </source>
</evidence>
<organism evidence="2 3">
    <name type="scientific">Chitiniphilus shinanonensis</name>
    <dbReference type="NCBI Taxonomy" id="553088"/>
    <lineage>
        <taxon>Bacteria</taxon>
        <taxon>Pseudomonadati</taxon>
        <taxon>Pseudomonadota</taxon>
        <taxon>Betaproteobacteria</taxon>
        <taxon>Neisseriales</taxon>
        <taxon>Chitinibacteraceae</taxon>
        <taxon>Chitiniphilus</taxon>
    </lineage>
</organism>
<accession>A0ABQ6BR16</accession>
<sequence>MKYNFLVALLVVLGAAPTHAQLTLEQAISPKKAEQYVRAVPRSELDAYLLKHGAPYSYEDGRTSNVGLTAATSHTEYAWRFDGKEVFYSYVKAFRSDITPPPACSVDAPADKALRDSECVKSIVNFAECHLFVFDSNRKLVAVQPLNIPQPDYLVAKPSCFDVHAMAPAKVVKNGMLIVASYYDSRWTCMAGQECASDNPAALPDPLYKTAFLVRFNKDANGKLILTQDDHCLKPLNNYSTIVRARKALEEMKCN</sequence>
<comment type="caution">
    <text evidence="2">The sequence shown here is derived from an EMBL/GenBank/DDBJ whole genome shotgun (WGS) entry which is preliminary data.</text>
</comment>
<dbReference type="RefSeq" id="WP_018746316.1">
    <property type="nucleotide sequence ID" value="NZ_BSOZ01000001.1"/>
</dbReference>
<name>A0ABQ6BR16_9NEIS</name>
<reference evidence="3" key="1">
    <citation type="journal article" date="2019" name="Int. J. Syst. Evol. Microbiol.">
        <title>The Global Catalogue of Microorganisms (GCM) 10K type strain sequencing project: providing services to taxonomists for standard genome sequencing and annotation.</title>
        <authorList>
            <consortium name="The Broad Institute Genomics Platform"/>
            <consortium name="The Broad Institute Genome Sequencing Center for Infectious Disease"/>
            <person name="Wu L."/>
            <person name="Ma J."/>
        </authorList>
    </citation>
    <scope>NUCLEOTIDE SEQUENCE [LARGE SCALE GENOMIC DNA]</scope>
    <source>
        <strain evidence="3">NBRC 104970</strain>
    </source>
</reference>
<evidence type="ECO:0008006" key="4">
    <source>
        <dbReference type="Google" id="ProtNLM"/>
    </source>
</evidence>
<keyword evidence="3" id="KW-1185">Reference proteome</keyword>
<evidence type="ECO:0000313" key="3">
    <source>
        <dbReference type="Proteomes" id="UP001156836"/>
    </source>
</evidence>
<feature type="signal peptide" evidence="1">
    <location>
        <begin position="1"/>
        <end position="20"/>
    </location>
</feature>
<gene>
    <name evidence="2" type="ORF">GCM10007860_00940</name>
</gene>
<protein>
    <recommendedName>
        <fullName evidence="4">Secreted protein</fullName>
    </recommendedName>
</protein>
<evidence type="ECO:0000313" key="2">
    <source>
        <dbReference type="EMBL" id="GLS02951.1"/>
    </source>
</evidence>